<evidence type="ECO:0000256" key="2">
    <source>
        <dbReference type="ARBA" id="ARBA00023242"/>
    </source>
</evidence>
<organism evidence="5 6">
    <name type="scientific">Ilex paraguariensis</name>
    <name type="common">yerba mate</name>
    <dbReference type="NCBI Taxonomy" id="185542"/>
    <lineage>
        <taxon>Eukaryota</taxon>
        <taxon>Viridiplantae</taxon>
        <taxon>Streptophyta</taxon>
        <taxon>Embryophyta</taxon>
        <taxon>Tracheophyta</taxon>
        <taxon>Spermatophyta</taxon>
        <taxon>Magnoliopsida</taxon>
        <taxon>eudicotyledons</taxon>
        <taxon>Gunneridae</taxon>
        <taxon>Pentapetalae</taxon>
        <taxon>asterids</taxon>
        <taxon>campanulids</taxon>
        <taxon>Aquifoliales</taxon>
        <taxon>Aquifoliaceae</taxon>
        <taxon>Ilex</taxon>
    </lineage>
</organism>
<sequence length="98" mass="10322">MEPQPLTTHAHSGLLSIKLGLGIGAFGSGGRSHANAITHHGKSAFTAAQEYELHQQALIFKYIVSGLPIPFHLVLPIWKSSGSSIGAASGGIHNQFPR</sequence>
<keyword evidence="6" id="KW-1185">Reference proteome</keyword>
<evidence type="ECO:0000313" key="6">
    <source>
        <dbReference type="Proteomes" id="UP001642360"/>
    </source>
</evidence>
<dbReference type="PANTHER" id="PTHR31602:SF103">
    <property type="entry name" value="GROWTH-REGULATING FACTOR"/>
    <property type="match status" value="1"/>
</dbReference>
<dbReference type="AlphaFoldDB" id="A0ABC8UDX3"/>
<protein>
    <recommendedName>
        <fullName evidence="3">Growth-regulating factor</fullName>
    </recommendedName>
</protein>
<dbReference type="Pfam" id="PF08880">
    <property type="entry name" value="QLQ"/>
    <property type="match status" value="1"/>
</dbReference>
<dbReference type="InterPro" id="IPR031137">
    <property type="entry name" value="GRF"/>
</dbReference>
<name>A0ABC8UDX3_9AQUA</name>
<dbReference type="GO" id="GO:0005634">
    <property type="term" value="C:nucleus"/>
    <property type="evidence" value="ECO:0007669"/>
    <property type="project" value="UniProtKB-SubCell"/>
</dbReference>
<keyword evidence="2 3" id="KW-0539">Nucleus</keyword>
<comment type="domain">
    <text evidence="3">The QLQ domain and WRC domain may be involved in protein-protein interaction and DNA-binding, respectively.</text>
</comment>
<evidence type="ECO:0000259" key="4">
    <source>
        <dbReference type="PROSITE" id="PS51666"/>
    </source>
</evidence>
<accession>A0ABC8UDX3</accession>
<keyword evidence="3" id="KW-0010">Activator</keyword>
<dbReference type="PROSITE" id="PS51666">
    <property type="entry name" value="QLQ"/>
    <property type="match status" value="1"/>
</dbReference>
<reference evidence="5 6" key="1">
    <citation type="submission" date="2024-02" db="EMBL/GenBank/DDBJ databases">
        <authorList>
            <person name="Vignale AGUSTIN F."/>
            <person name="Sosa J E."/>
            <person name="Modenutti C."/>
        </authorList>
    </citation>
    <scope>NUCLEOTIDE SEQUENCE [LARGE SCALE GENOMIC DNA]</scope>
</reference>
<dbReference type="GO" id="GO:0048731">
    <property type="term" value="P:system development"/>
    <property type="evidence" value="ECO:0007669"/>
    <property type="project" value="UniProtKB-ARBA"/>
</dbReference>
<comment type="subcellular location">
    <subcellularLocation>
        <location evidence="1 3">Nucleus</location>
    </subcellularLocation>
</comment>
<dbReference type="GO" id="GO:0006351">
    <property type="term" value="P:DNA-templated transcription"/>
    <property type="evidence" value="ECO:0007669"/>
    <property type="project" value="UniProtKB-UniRule"/>
</dbReference>
<keyword evidence="3" id="KW-0805">Transcription regulation</keyword>
<evidence type="ECO:0000313" key="5">
    <source>
        <dbReference type="EMBL" id="CAK9178919.1"/>
    </source>
</evidence>
<comment type="function">
    <text evidence="3">Transcription activator.</text>
</comment>
<feature type="domain" description="QLQ" evidence="4">
    <location>
        <begin position="44"/>
        <end position="79"/>
    </location>
</feature>
<keyword evidence="3" id="KW-0804">Transcription</keyword>
<dbReference type="GO" id="GO:0005524">
    <property type="term" value="F:ATP binding"/>
    <property type="evidence" value="ECO:0007669"/>
    <property type="project" value="UniProtKB-UniRule"/>
</dbReference>
<proteinExistence type="inferred from homology"/>
<dbReference type="InterPro" id="IPR014978">
    <property type="entry name" value="Gln-Leu-Gln_QLQ"/>
</dbReference>
<dbReference type="Proteomes" id="UP001642360">
    <property type="component" value="Unassembled WGS sequence"/>
</dbReference>
<dbReference type="EMBL" id="CAUOFW020007361">
    <property type="protein sequence ID" value="CAK9178919.1"/>
    <property type="molecule type" value="Genomic_DNA"/>
</dbReference>
<evidence type="ECO:0000256" key="3">
    <source>
        <dbReference type="RuleBase" id="RU367127"/>
    </source>
</evidence>
<evidence type="ECO:0000256" key="1">
    <source>
        <dbReference type="ARBA" id="ARBA00004123"/>
    </source>
</evidence>
<comment type="caution">
    <text evidence="5">The sequence shown here is derived from an EMBL/GenBank/DDBJ whole genome shotgun (WGS) entry which is preliminary data.</text>
</comment>
<comment type="similarity">
    <text evidence="3">Belongs to the GRF family.</text>
</comment>
<dbReference type="SMART" id="SM00951">
    <property type="entry name" value="QLQ"/>
    <property type="match status" value="1"/>
</dbReference>
<dbReference type="PANTHER" id="PTHR31602">
    <property type="entry name" value="GROWTH-REGULATING FACTOR 5"/>
    <property type="match status" value="1"/>
</dbReference>
<gene>
    <name evidence="5" type="ORF">ILEXP_LOCUS48850</name>
</gene>
<feature type="non-terminal residue" evidence="5">
    <location>
        <position position="98"/>
    </location>
</feature>